<protein>
    <submittedName>
        <fullName evidence="5">SDR family oxidoreductase</fullName>
    </submittedName>
</protein>
<reference evidence="5 6" key="1">
    <citation type="journal article" date="2021" name="Genome Biol. Evol.">
        <title>Complete Genome Sequencing of a Novel Gloeobacter Species from a Waterfall Cave in Mexico.</title>
        <authorList>
            <person name="Saw J.H."/>
            <person name="Cardona T."/>
            <person name="Montejano G."/>
        </authorList>
    </citation>
    <scope>NUCLEOTIDE SEQUENCE [LARGE SCALE GENOMIC DNA]</scope>
    <source>
        <strain evidence="5">MG652769</strain>
    </source>
</reference>
<dbReference type="Pfam" id="PF00106">
    <property type="entry name" value="adh_short"/>
    <property type="match status" value="1"/>
</dbReference>
<evidence type="ECO:0000313" key="6">
    <source>
        <dbReference type="Proteomes" id="UP001054846"/>
    </source>
</evidence>
<evidence type="ECO:0000256" key="1">
    <source>
        <dbReference type="ARBA" id="ARBA00006484"/>
    </source>
</evidence>
<evidence type="ECO:0000259" key="4">
    <source>
        <dbReference type="SMART" id="SM00822"/>
    </source>
</evidence>
<name>A0ABY3PT04_9CYAN</name>
<evidence type="ECO:0000256" key="2">
    <source>
        <dbReference type="ARBA" id="ARBA00023002"/>
    </source>
</evidence>
<dbReference type="NCBIfam" id="NF005672">
    <property type="entry name" value="PRK07454.1"/>
    <property type="match status" value="1"/>
</dbReference>
<dbReference type="InterPro" id="IPR036291">
    <property type="entry name" value="NAD(P)-bd_dom_sf"/>
</dbReference>
<dbReference type="PRINTS" id="PR00081">
    <property type="entry name" value="GDHRDH"/>
</dbReference>
<organism evidence="5 6">
    <name type="scientific">Gloeobacter morelensis MG652769</name>
    <dbReference type="NCBI Taxonomy" id="2781736"/>
    <lineage>
        <taxon>Bacteria</taxon>
        <taxon>Bacillati</taxon>
        <taxon>Cyanobacteriota</taxon>
        <taxon>Cyanophyceae</taxon>
        <taxon>Gloeobacterales</taxon>
        <taxon>Gloeobacteraceae</taxon>
        <taxon>Gloeobacter</taxon>
        <taxon>Gloeobacter morelensis</taxon>
    </lineage>
</organism>
<dbReference type="SMART" id="SM00822">
    <property type="entry name" value="PKS_KR"/>
    <property type="match status" value="1"/>
</dbReference>
<dbReference type="Gene3D" id="3.40.50.720">
    <property type="entry name" value="NAD(P)-binding Rossmann-like Domain"/>
    <property type="match status" value="1"/>
</dbReference>
<gene>
    <name evidence="5" type="ORF">ISF26_01925</name>
</gene>
<proteinExistence type="inferred from homology"/>
<dbReference type="InterPro" id="IPR057326">
    <property type="entry name" value="KR_dom"/>
</dbReference>
<accession>A0ABY3PT04</accession>
<dbReference type="Proteomes" id="UP001054846">
    <property type="component" value="Chromosome"/>
</dbReference>
<keyword evidence="2" id="KW-0560">Oxidoreductase</keyword>
<comment type="similarity">
    <text evidence="1 3">Belongs to the short-chain dehydrogenases/reductases (SDR) family.</text>
</comment>
<keyword evidence="6" id="KW-1185">Reference proteome</keyword>
<dbReference type="PANTHER" id="PTHR44196:SF1">
    <property type="entry name" value="DEHYDROGENASE_REDUCTASE SDR FAMILY MEMBER 7B"/>
    <property type="match status" value="1"/>
</dbReference>
<evidence type="ECO:0000256" key="3">
    <source>
        <dbReference type="RuleBase" id="RU000363"/>
    </source>
</evidence>
<dbReference type="CDD" id="cd05233">
    <property type="entry name" value="SDR_c"/>
    <property type="match status" value="1"/>
</dbReference>
<feature type="domain" description="Ketoreductase" evidence="4">
    <location>
        <begin position="3"/>
        <end position="190"/>
    </location>
</feature>
<dbReference type="SUPFAM" id="SSF51735">
    <property type="entry name" value="NAD(P)-binding Rossmann-fold domains"/>
    <property type="match status" value="1"/>
</dbReference>
<dbReference type="EMBL" id="CP063845">
    <property type="protein sequence ID" value="UFP96878.1"/>
    <property type="molecule type" value="Genomic_DNA"/>
</dbReference>
<dbReference type="PROSITE" id="PS00061">
    <property type="entry name" value="ADH_SHORT"/>
    <property type="match status" value="1"/>
</dbReference>
<dbReference type="InterPro" id="IPR002347">
    <property type="entry name" value="SDR_fam"/>
</dbReference>
<evidence type="ECO:0000313" key="5">
    <source>
        <dbReference type="EMBL" id="UFP96878.1"/>
    </source>
</evidence>
<dbReference type="PRINTS" id="PR00080">
    <property type="entry name" value="SDRFAMILY"/>
</dbReference>
<dbReference type="InterPro" id="IPR020904">
    <property type="entry name" value="Sc_DH/Rdtase_CS"/>
</dbReference>
<dbReference type="PIRSF" id="PIRSF000126">
    <property type="entry name" value="11-beta-HSD1"/>
    <property type="match status" value="1"/>
</dbReference>
<sequence length="233" mass="24148">MRGVALVTGASSGIGRAVAKCLAQQGFAMALVARRQKLLEQLQSQLAPAKAVVLAQDLTDFGALDALVASVHTQLGPIDVLINNAGITHTGTLESTSVAEWEQVLAVNLTATFALTRAVLPGMRARKGGRVINLVSVAGERAFAGWGAYCASKAGVLAMTRVLAEEVRSEGVRVTAICPGAVDTPLWDSVGADFDRQAMLSADTVASLVLYAVNLPPDAVLEEATLMPGRGAL</sequence>
<dbReference type="PANTHER" id="PTHR44196">
    <property type="entry name" value="DEHYDROGENASE/REDUCTASE SDR FAMILY MEMBER 7B"/>
    <property type="match status" value="1"/>
</dbReference>